<dbReference type="WBParaSite" id="ALUE_0002035001-mRNA-1">
    <property type="protein sequence ID" value="ALUE_0002035001-mRNA-1"/>
    <property type="gene ID" value="ALUE_0002035001"/>
</dbReference>
<dbReference type="Proteomes" id="UP000036681">
    <property type="component" value="Unplaced"/>
</dbReference>
<sequence length="67" mass="8035">MRDCWGYANFWREGQIGFLACSHDISPLYSSSFLQYLSKAYRNKPFSFSFNIYMLKYSFLFAFIFVL</sequence>
<keyword evidence="1" id="KW-0472">Membrane</keyword>
<evidence type="ECO:0000256" key="1">
    <source>
        <dbReference type="SAM" id="Phobius"/>
    </source>
</evidence>
<evidence type="ECO:0000313" key="3">
    <source>
        <dbReference type="WBParaSite" id="ALUE_0002035001-mRNA-1"/>
    </source>
</evidence>
<reference evidence="3" key="1">
    <citation type="submission" date="2017-02" db="UniProtKB">
        <authorList>
            <consortium name="WormBaseParasite"/>
        </authorList>
    </citation>
    <scope>IDENTIFICATION</scope>
</reference>
<keyword evidence="1" id="KW-1133">Transmembrane helix</keyword>
<keyword evidence="1" id="KW-0812">Transmembrane</keyword>
<evidence type="ECO:0000313" key="2">
    <source>
        <dbReference type="Proteomes" id="UP000036681"/>
    </source>
</evidence>
<feature type="transmembrane region" description="Helical" evidence="1">
    <location>
        <begin position="46"/>
        <end position="66"/>
    </location>
</feature>
<organism evidence="2 3">
    <name type="scientific">Ascaris lumbricoides</name>
    <name type="common">Giant roundworm</name>
    <dbReference type="NCBI Taxonomy" id="6252"/>
    <lineage>
        <taxon>Eukaryota</taxon>
        <taxon>Metazoa</taxon>
        <taxon>Ecdysozoa</taxon>
        <taxon>Nematoda</taxon>
        <taxon>Chromadorea</taxon>
        <taxon>Rhabditida</taxon>
        <taxon>Spirurina</taxon>
        <taxon>Ascaridomorpha</taxon>
        <taxon>Ascaridoidea</taxon>
        <taxon>Ascarididae</taxon>
        <taxon>Ascaris</taxon>
    </lineage>
</organism>
<protein>
    <submittedName>
        <fullName evidence="3">Ovule protein</fullName>
    </submittedName>
</protein>
<accession>A0A0M3INM2</accession>
<name>A0A0M3INM2_ASCLU</name>
<dbReference type="AlphaFoldDB" id="A0A0M3INM2"/>
<proteinExistence type="predicted"/>
<keyword evidence="2" id="KW-1185">Reference proteome</keyword>